<evidence type="ECO:0000313" key="2">
    <source>
        <dbReference type="EMBL" id="KAK9503176.1"/>
    </source>
</evidence>
<feature type="chain" id="PRO_5043732545" description="Lipoprotein" evidence="1">
    <location>
        <begin position="20"/>
        <end position="207"/>
    </location>
</feature>
<keyword evidence="1" id="KW-0732">Signal</keyword>
<proteinExistence type="predicted"/>
<feature type="signal peptide" evidence="1">
    <location>
        <begin position="1"/>
        <end position="19"/>
    </location>
</feature>
<dbReference type="PROSITE" id="PS51257">
    <property type="entry name" value="PROKAR_LIPOPROTEIN"/>
    <property type="match status" value="1"/>
</dbReference>
<sequence length="207" mass="23558">MRFIILSCILLAFACGSHSVDINEQIDGILSEFNTFLASKKLDATLIPDFKFPTAPVFNGVILRDLTTLYRTGDGRIWKDGDNLRIKMNVGLKDMRINIFQATYMRSPAALTFERASAEIRVSLYPDENGSCKTSWDYIKLTTLGYATSYSLNKEYDGKPFVILKDLIPFYNKHLNGSEKYSIKGLNNYINLCEQNAVDSLFKQYKN</sequence>
<evidence type="ECO:0000313" key="3">
    <source>
        <dbReference type="Proteomes" id="UP001461498"/>
    </source>
</evidence>
<evidence type="ECO:0008006" key="4">
    <source>
        <dbReference type="Google" id="ProtNLM"/>
    </source>
</evidence>
<keyword evidence="3" id="KW-1185">Reference proteome</keyword>
<name>A0AAW1CXI5_9HEMI</name>
<dbReference type="AlphaFoldDB" id="A0AAW1CXI5"/>
<protein>
    <recommendedName>
        <fullName evidence="4">Lipoprotein</fullName>
    </recommendedName>
</protein>
<evidence type="ECO:0000256" key="1">
    <source>
        <dbReference type="SAM" id="SignalP"/>
    </source>
</evidence>
<comment type="caution">
    <text evidence="2">The sequence shown here is derived from an EMBL/GenBank/DDBJ whole genome shotgun (WGS) entry which is preliminary data.</text>
</comment>
<reference evidence="2 3" key="1">
    <citation type="submission" date="2022-12" db="EMBL/GenBank/DDBJ databases">
        <title>Chromosome-level genome assembly of true bugs.</title>
        <authorList>
            <person name="Ma L."/>
            <person name="Li H."/>
        </authorList>
    </citation>
    <scope>NUCLEOTIDE SEQUENCE [LARGE SCALE GENOMIC DNA]</scope>
    <source>
        <strain evidence="2">Lab_2022b</strain>
    </source>
</reference>
<dbReference type="EMBL" id="JAPXFL010000008">
    <property type="protein sequence ID" value="KAK9503176.1"/>
    <property type="molecule type" value="Genomic_DNA"/>
</dbReference>
<accession>A0AAW1CXI5</accession>
<organism evidence="2 3">
    <name type="scientific">Rhynocoris fuscipes</name>
    <dbReference type="NCBI Taxonomy" id="488301"/>
    <lineage>
        <taxon>Eukaryota</taxon>
        <taxon>Metazoa</taxon>
        <taxon>Ecdysozoa</taxon>
        <taxon>Arthropoda</taxon>
        <taxon>Hexapoda</taxon>
        <taxon>Insecta</taxon>
        <taxon>Pterygota</taxon>
        <taxon>Neoptera</taxon>
        <taxon>Paraneoptera</taxon>
        <taxon>Hemiptera</taxon>
        <taxon>Heteroptera</taxon>
        <taxon>Panheteroptera</taxon>
        <taxon>Cimicomorpha</taxon>
        <taxon>Reduviidae</taxon>
        <taxon>Harpactorinae</taxon>
        <taxon>Harpactorini</taxon>
        <taxon>Rhynocoris</taxon>
    </lineage>
</organism>
<dbReference type="Proteomes" id="UP001461498">
    <property type="component" value="Unassembled WGS sequence"/>
</dbReference>
<gene>
    <name evidence="2" type="ORF">O3M35_011801</name>
</gene>